<dbReference type="GO" id="GO:0003682">
    <property type="term" value="F:chromatin binding"/>
    <property type="evidence" value="ECO:0007669"/>
    <property type="project" value="TreeGrafter"/>
</dbReference>
<evidence type="ECO:0000259" key="2">
    <source>
        <dbReference type="PROSITE" id="PS50090"/>
    </source>
</evidence>
<feature type="compositionally biased region" description="Basic and acidic residues" evidence="1">
    <location>
        <begin position="114"/>
        <end position="125"/>
    </location>
</feature>
<feature type="domain" description="HTH myb-type" evidence="3">
    <location>
        <begin position="431"/>
        <end position="458"/>
    </location>
</feature>
<reference evidence="4 5" key="1">
    <citation type="journal article" date="2023" name="Genes (Basel)">
        <title>Chromosome-Level Genome Assembly and Circadian Gene Repertoire of the Patagonia Blennie Eleginops maclovinus-The Closest Ancestral Proxy of Antarctic Cryonotothenioids.</title>
        <authorList>
            <person name="Cheng C.C."/>
            <person name="Rivera-Colon A.G."/>
            <person name="Minhas B.F."/>
            <person name="Wilson L."/>
            <person name="Rayamajhi N."/>
            <person name="Vargas-Chacoff L."/>
            <person name="Catchen J.M."/>
        </authorList>
    </citation>
    <scope>NUCLEOTIDE SEQUENCE [LARGE SCALE GENOMIC DNA]</scope>
    <source>
        <strain evidence="4">JMC-PN-2008</strain>
    </source>
</reference>
<evidence type="ECO:0000259" key="3">
    <source>
        <dbReference type="PROSITE" id="PS51294"/>
    </source>
</evidence>
<dbReference type="Gene3D" id="1.10.10.60">
    <property type="entry name" value="Homeodomain-like"/>
    <property type="match status" value="2"/>
</dbReference>
<proteinExistence type="predicted"/>
<keyword evidence="5" id="KW-1185">Reference proteome</keyword>
<dbReference type="PANTHER" id="PTHR46760">
    <property type="entry name" value="TRANSCRIPTION TERMINATION FACTOR 1"/>
    <property type="match status" value="1"/>
</dbReference>
<evidence type="ECO:0000313" key="5">
    <source>
        <dbReference type="Proteomes" id="UP001346869"/>
    </source>
</evidence>
<reference evidence="4 5" key="2">
    <citation type="journal article" date="2023" name="Mol. Biol. Evol.">
        <title>Genomics of Secondarily Temperate Adaptation in the Only Non-Antarctic Icefish.</title>
        <authorList>
            <person name="Rivera-Colon A.G."/>
            <person name="Rayamajhi N."/>
            <person name="Minhas B.F."/>
            <person name="Madrigal G."/>
            <person name="Bilyk K.T."/>
            <person name="Yoon V."/>
            <person name="Hune M."/>
            <person name="Gregory S."/>
            <person name="Cheng C.H.C."/>
            <person name="Catchen J.M."/>
        </authorList>
    </citation>
    <scope>NUCLEOTIDE SEQUENCE [LARGE SCALE GENOMIC DNA]</scope>
    <source>
        <strain evidence="4">JMC-PN-2008</strain>
    </source>
</reference>
<comment type="caution">
    <text evidence="4">The sequence shown here is derived from an EMBL/GenBank/DDBJ whole genome shotgun (WGS) entry which is preliminary data.</text>
</comment>
<organism evidence="4 5">
    <name type="scientific">Eleginops maclovinus</name>
    <name type="common">Patagonian blennie</name>
    <name type="synonym">Eleginus maclovinus</name>
    <dbReference type="NCBI Taxonomy" id="56733"/>
    <lineage>
        <taxon>Eukaryota</taxon>
        <taxon>Metazoa</taxon>
        <taxon>Chordata</taxon>
        <taxon>Craniata</taxon>
        <taxon>Vertebrata</taxon>
        <taxon>Euteleostomi</taxon>
        <taxon>Actinopterygii</taxon>
        <taxon>Neopterygii</taxon>
        <taxon>Teleostei</taxon>
        <taxon>Neoteleostei</taxon>
        <taxon>Acanthomorphata</taxon>
        <taxon>Eupercaria</taxon>
        <taxon>Perciformes</taxon>
        <taxon>Notothenioidei</taxon>
        <taxon>Eleginopidae</taxon>
        <taxon>Eleginops</taxon>
    </lineage>
</organism>
<feature type="compositionally biased region" description="Basic and acidic residues" evidence="1">
    <location>
        <begin position="171"/>
        <end position="194"/>
    </location>
</feature>
<dbReference type="PANTHER" id="PTHR46760:SF1">
    <property type="entry name" value="TRANSCRIPTION TERMINATION FACTOR 1"/>
    <property type="match status" value="1"/>
</dbReference>
<dbReference type="Proteomes" id="UP001346869">
    <property type="component" value="Unassembled WGS sequence"/>
</dbReference>
<evidence type="ECO:0000256" key="1">
    <source>
        <dbReference type="SAM" id="MobiDB-lite"/>
    </source>
</evidence>
<accession>A0AAN7XEF2</accession>
<dbReference type="EMBL" id="JAUZQC010000014">
    <property type="protein sequence ID" value="KAK5859342.1"/>
    <property type="molecule type" value="Genomic_DNA"/>
</dbReference>
<dbReference type="SUPFAM" id="SSF46689">
    <property type="entry name" value="Homeodomain-like"/>
    <property type="match status" value="2"/>
</dbReference>
<dbReference type="AlphaFoldDB" id="A0AAN7XEF2"/>
<dbReference type="CDD" id="cd00167">
    <property type="entry name" value="SANT"/>
    <property type="match status" value="2"/>
</dbReference>
<evidence type="ECO:0008006" key="6">
    <source>
        <dbReference type="Google" id="ProtNLM"/>
    </source>
</evidence>
<dbReference type="InterPro" id="IPR017930">
    <property type="entry name" value="Myb_dom"/>
</dbReference>
<dbReference type="PROSITE" id="PS50090">
    <property type="entry name" value="MYB_LIKE"/>
    <property type="match status" value="1"/>
</dbReference>
<gene>
    <name evidence="4" type="ORF">PBY51_020905</name>
</gene>
<dbReference type="SMART" id="SM00717">
    <property type="entry name" value="SANT"/>
    <property type="match status" value="3"/>
</dbReference>
<dbReference type="InterPro" id="IPR053078">
    <property type="entry name" value="TTF1-like"/>
</dbReference>
<dbReference type="GO" id="GO:0006363">
    <property type="term" value="P:termination of RNA polymerase I transcription"/>
    <property type="evidence" value="ECO:0007669"/>
    <property type="project" value="TreeGrafter"/>
</dbReference>
<name>A0AAN7XEF2_ELEMC</name>
<dbReference type="InterPro" id="IPR001005">
    <property type="entry name" value="SANT/Myb"/>
</dbReference>
<sequence>MKMKQKKREENISMQTNNTMKKKRRREEEDVCPPAAVQHHDEEEKKDKRKKDVLGKEKENTSNTATAAEREPTTTQTNNIMKKKKKKKRREDEEVCHPATTQHQEEKKKRRKKDVMGLKEKEKQTQKTSSTVTAAEREPTTTQTNTMKKKKKKRRREEEEDEVCPSAAAQHQEEKNKRRKKDVMGVKEKKEKQTQKTSSTVTAAEREPLDSKLVEELQEFVPDIKNKSADLIRKLLRYDLHRFKAFKQQGVSLRSGRCSHQENQRIRQNMKDFLSLTSISSANLLLFPRRYKNQEVEIRKLRAQHRFLEKIAEGIPRTCHQVYIRARKMFDERNYNGRFSKEEVRCLSKLQTLHGNDWSKIAEKMDRSAYSLQKRFAHIAVGQGAWSIEEESKLKSALKAHLEALAGASAGSAGSEGPSLTRDQLCNNLPWKEISQQVETRSWTQCRLKWFSLLKGKLASGVSTFNRGPEGLEAKILLINTLYNMRVEDVCDVDWDEVANTVGKVTPVCVQKSFHRLKVSKVPHWSHLFYGEIIDFLHLRVTPLLQEQLRKSRSGQEAQEEAHQESCYLLSNIFSQDDFLELDNSQLTTGQSQR</sequence>
<dbReference type="GO" id="GO:0005730">
    <property type="term" value="C:nucleolus"/>
    <property type="evidence" value="ECO:0007669"/>
    <property type="project" value="TreeGrafter"/>
</dbReference>
<dbReference type="Pfam" id="PF00249">
    <property type="entry name" value="Myb_DNA-binding"/>
    <property type="match status" value="1"/>
</dbReference>
<dbReference type="InterPro" id="IPR009057">
    <property type="entry name" value="Homeodomain-like_sf"/>
</dbReference>
<feature type="compositionally biased region" description="Basic and acidic residues" evidence="1">
    <location>
        <begin position="38"/>
        <end position="60"/>
    </location>
</feature>
<feature type="region of interest" description="Disordered" evidence="1">
    <location>
        <begin position="1"/>
        <end position="207"/>
    </location>
</feature>
<feature type="domain" description="Myb-like" evidence="2">
    <location>
        <begin position="378"/>
        <end position="454"/>
    </location>
</feature>
<feature type="domain" description="HTH myb-type" evidence="3">
    <location>
        <begin position="337"/>
        <end position="385"/>
    </location>
</feature>
<protein>
    <recommendedName>
        <fullName evidence="6">Transcription termination factor 1</fullName>
    </recommendedName>
</protein>
<evidence type="ECO:0000313" key="4">
    <source>
        <dbReference type="EMBL" id="KAK5859342.1"/>
    </source>
</evidence>
<dbReference type="PROSITE" id="PS51294">
    <property type="entry name" value="HTH_MYB"/>
    <property type="match status" value="2"/>
</dbReference>